<dbReference type="EC" id="3.4.24.-" evidence="3"/>
<keyword evidence="3" id="KW-0732">Signal</keyword>
<keyword evidence="3" id="KW-0479">Metal-binding</keyword>
<dbReference type="InterPro" id="IPR006026">
    <property type="entry name" value="Peptidase_Metallo"/>
</dbReference>
<dbReference type="SUPFAM" id="SSF55486">
    <property type="entry name" value="Metalloproteases ('zincins'), catalytic domain"/>
    <property type="match status" value="1"/>
</dbReference>
<reference evidence="6" key="1">
    <citation type="submission" date="2017-02" db="UniProtKB">
        <authorList>
            <consortium name="WormBaseParasite"/>
        </authorList>
    </citation>
    <scope>IDENTIFICATION</scope>
</reference>
<dbReference type="SMART" id="SM00235">
    <property type="entry name" value="ZnMc"/>
    <property type="match status" value="1"/>
</dbReference>
<evidence type="ECO:0000313" key="6">
    <source>
        <dbReference type="WBParaSite" id="PTRK_0001737600.1"/>
    </source>
</evidence>
<evidence type="ECO:0000256" key="3">
    <source>
        <dbReference type="RuleBase" id="RU361183"/>
    </source>
</evidence>
<dbReference type="InterPro" id="IPR001506">
    <property type="entry name" value="Peptidase_M12A"/>
</dbReference>
<dbReference type="PANTHER" id="PTHR10127:SF831">
    <property type="entry name" value="ZINC METALLOPROTEINASE NAS-37"/>
    <property type="match status" value="1"/>
</dbReference>
<dbReference type="WBParaSite" id="PTRK_0001737600.1">
    <property type="protein sequence ID" value="PTRK_0001737600.1"/>
    <property type="gene ID" value="PTRK_0001737600"/>
</dbReference>
<dbReference type="GO" id="GO:0008270">
    <property type="term" value="F:zinc ion binding"/>
    <property type="evidence" value="ECO:0007669"/>
    <property type="project" value="InterPro"/>
</dbReference>
<accession>A0A0N5A639</accession>
<proteinExistence type="predicted"/>
<protein>
    <recommendedName>
        <fullName evidence="3">Metalloendopeptidase</fullName>
        <ecNumber evidence="3">3.4.24.-</ecNumber>
    </recommendedName>
</protein>
<dbReference type="PANTHER" id="PTHR10127">
    <property type="entry name" value="DISCOIDIN, CUB, EGF, LAMININ , AND ZINC METALLOPROTEASE DOMAIN CONTAINING"/>
    <property type="match status" value="1"/>
</dbReference>
<comment type="cofactor">
    <cofactor evidence="3">
        <name>Zn(2+)</name>
        <dbReference type="ChEBI" id="CHEBI:29105"/>
    </cofactor>
    <text evidence="3">Binds 1 zinc ion per subunit.</text>
</comment>
<keyword evidence="3" id="KW-0645">Protease</keyword>
<dbReference type="PRINTS" id="PR00480">
    <property type="entry name" value="ASTACIN"/>
</dbReference>
<keyword evidence="3" id="KW-0862">Zinc</keyword>
<organism evidence="5 6">
    <name type="scientific">Parastrongyloides trichosuri</name>
    <name type="common">Possum-specific nematode worm</name>
    <dbReference type="NCBI Taxonomy" id="131310"/>
    <lineage>
        <taxon>Eukaryota</taxon>
        <taxon>Metazoa</taxon>
        <taxon>Ecdysozoa</taxon>
        <taxon>Nematoda</taxon>
        <taxon>Chromadorea</taxon>
        <taxon>Rhabditida</taxon>
        <taxon>Tylenchina</taxon>
        <taxon>Panagrolaimomorpha</taxon>
        <taxon>Strongyloidoidea</taxon>
        <taxon>Strongyloididae</taxon>
        <taxon>Parastrongyloides</taxon>
    </lineage>
</organism>
<dbReference type="STRING" id="131310.A0A0N5A639"/>
<evidence type="ECO:0000256" key="1">
    <source>
        <dbReference type="ARBA" id="ARBA00023157"/>
    </source>
</evidence>
<dbReference type="GO" id="GO:0004222">
    <property type="term" value="F:metalloendopeptidase activity"/>
    <property type="evidence" value="ECO:0007669"/>
    <property type="project" value="UniProtKB-UniRule"/>
</dbReference>
<feature type="signal peptide" evidence="3">
    <location>
        <begin position="1"/>
        <end position="16"/>
    </location>
</feature>
<dbReference type="Pfam" id="PF01400">
    <property type="entry name" value="Astacin"/>
    <property type="match status" value="1"/>
</dbReference>
<evidence type="ECO:0000259" key="4">
    <source>
        <dbReference type="PROSITE" id="PS51864"/>
    </source>
</evidence>
<feature type="domain" description="Peptidase M12A" evidence="4">
    <location>
        <begin position="51"/>
        <end position="248"/>
    </location>
</feature>
<dbReference type="PROSITE" id="PS51864">
    <property type="entry name" value="ASTACIN"/>
    <property type="match status" value="1"/>
</dbReference>
<keyword evidence="3" id="KW-0378">Hydrolase</keyword>
<sequence length="406" mass="46135">MNEIIIFILLLSLSISIIPDGGFDRSFKQNGEFFSNAYTFNELIQSHRMKRAMSTELKFPWKFPIKFYIADDINTTAVRVGLKRFEKHTCLRFKEECFELGRHQGIRFFRGKGCASSLGKVFENEPQGLSLAYTCDTPGTVQQTMGHALGMLREQRRTDKNDYVRTKLWNVNVTYIGKFMIKNASNTYGVPYDFGSGMHSARDGYSKIPGKDTIVPLDNSFLRTMGQIEFSFNDYKLLNIYYCDHKCPDKLPCKHSGYTDPNNCNRCICPTFYGGRLCEKRRVTQEGCPDAEYFLQDDLVRLSITGIKTCFMYISTSPDYKIKVSVSRGSKMYENPISNLFCPIGKGLEIRHLADRGSTGAMFCGKFAGAATLSESNYTTLKYVGTSDDDRLNLVLTKVPKEVTQL</sequence>
<comment type="caution">
    <text evidence="2">Lacks conserved residue(s) required for the propagation of feature annotation.</text>
</comment>
<dbReference type="AlphaFoldDB" id="A0A0N5A639"/>
<feature type="chain" id="PRO_5005733346" description="Metalloendopeptidase" evidence="3">
    <location>
        <begin position="17"/>
        <end position="406"/>
    </location>
</feature>
<keyword evidence="3" id="KW-0482">Metalloprotease</keyword>
<dbReference type="Proteomes" id="UP000038045">
    <property type="component" value="Unplaced"/>
</dbReference>
<dbReference type="Gene3D" id="3.40.390.10">
    <property type="entry name" value="Collagenase (Catalytic Domain)"/>
    <property type="match status" value="1"/>
</dbReference>
<dbReference type="GO" id="GO:0006508">
    <property type="term" value="P:proteolysis"/>
    <property type="evidence" value="ECO:0007669"/>
    <property type="project" value="UniProtKB-KW"/>
</dbReference>
<keyword evidence="5" id="KW-1185">Reference proteome</keyword>
<keyword evidence="1" id="KW-1015">Disulfide bond</keyword>
<dbReference type="InterPro" id="IPR024079">
    <property type="entry name" value="MetalloPept_cat_dom_sf"/>
</dbReference>
<evidence type="ECO:0000256" key="2">
    <source>
        <dbReference type="PROSITE-ProRule" id="PRU01211"/>
    </source>
</evidence>
<evidence type="ECO:0000313" key="5">
    <source>
        <dbReference type="Proteomes" id="UP000038045"/>
    </source>
</evidence>
<name>A0A0N5A639_PARTI</name>